<dbReference type="AlphaFoldDB" id="A0A1H6TVV4"/>
<dbReference type="PANTHER" id="PTHR35862">
    <property type="entry name" value="FELS-2 PROPHAGE PROTEIN"/>
    <property type="match status" value="1"/>
</dbReference>
<organism evidence="3 4">
    <name type="scientific">Azotobacter beijerinckii</name>
    <dbReference type="NCBI Taxonomy" id="170623"/>
    <lineage>
        <taxon>Bacteria</taxon>
        <taxon>Pseudomonadati</taxon>
        <taxon>Pseudomonadota</taxon>
        <taxon>Gammaproteobacteria</taxon>
        <taxon>Pseudomonadales</taxon>
        <taxon>Pseudomonadaceae</taxon>
        <taxon>Azotobacter</taxon>
    </lineage>
</organism>
<dbReference type="Proteomes" id="UP000199005">
    <property type="component" value="Unassembled WGS sequence"/>
</dbReference>
<dbReference type="InterPro" id="IPR058530">
    <property type="entry name" value="Baseplate_J-like_C"/>
</dbReference>
<dbReference type="PANTHER" id="PTHR35862:SF1">
    <property type="entry name" value="FELS-2 PROPHAGE PROTEIN"/>
    <property type="match status" value="1"/>
</dbReference>
<dbReference type="InterPro" id="IPR058531">
    <property type="entry name" value="Baseplate_J_M"/>
</dbReference>
<dbReference type="InterPro" id="IPR052726">
    <property type="entry name" value="Phage_Baseplate_Hub"/>
</dbReference>
<proteinExistence type="predicted"/>
<dbReference type="PIRSF" id="PIRSF020481">
    <property type="entry name" value="BAP"/>
    <property type="match status" value="1"/>
</dbReference>
<reference evidence="3 4" key="1">
    <citation type="submission" date="2016-10" db="EMBL/GenBank/DDBJ databases">
        <authorList>
            <person name="de Groot N.N."/>
        </authorList>
    </citation>
    <scope>NUCLEOTIDE SEQUENCE [LARGE SCALE GENOMIC DNA]</scope>
    <source>
        <strain evidence="3 4">DSM 1041</strain>
    </source>
</reference>
<evidence type="ECO:0000259" key="1">
    <source>
        <dbReference type="Pfam" id="PF26078"/>
    </source>
</evidence>
<evidence type="ECO:0000259" key="2">
    <source>
        <dbReference type="Pfam" id="PF26079"/>
    </source>
</evidence>
<dbReference type="Pfam" id="PF26078">
    <property type="entry name" value="Baseplate_J_M"/>
    <property type="match status" value="1"/>
</dbReference>
<protein>
    <submittedName>
        <fullName evidence="3">Phage-related baseplate assembly protein</fullName>
    </submittedName>
</protein>
<dbReference type="Pfam" id="PF26079">
    <property type="entry name" value="Baseplate_J_C"/>
    <property type="match status" value="1"/>
</dbReference>
<feature type="domain" description="Baseplate J-like C-terminal" evidence="2">
    <location>
        <begin position="216"/>
        <end position="297"/>
    </location>
</feature>
<dbReference type="InterPro" id="IPR014507">
    <property type="entry name" value="Baseplate_assembly_J_pred"/>
</dbReference>
<sequence length="304" mass="32005">MSTAIDLSLLPAPTVVEALDFESILAERKTRLVSLHPVDEQVDIAARLALESDPLNKLLQENAYRELLLRQRINDAARAVMLAYAVGPDLDQLGARDDVERLLVDPGDSTAIPPRAPVYEDDTAFRRRIQLSPEGYTTAGSQMSYVYHGLSADPDVADIEAVSPVPGVVTVYVLARSGDGSASEELLATVTAALNAEMVRPMTDQVGVQSASIVTYAIVAELVLYPGPDAAVVRAAALAAAEAYAAAQHALRRDVTLSGLYAALHQPGVQRVDLTAPAANLVIGSGEASHCTGITLTVAGATDV</sequence>
<feature type="domain" description="Baseplate J-like central" evidence="1">
    <location>
        <begin position="138"/>
        <end position="209"/>
    </location>
</feature>
<dbReference type="STRING" id="170623.SAMN04244579_02165"/>
<evidence type="ECO:0000313" key="4">
    <source>
        <dbReference type="Proteomes" id="UP000199005"/>
    </source>
</evidence>
<dbReference type="EMBL" id="FNYO01000022">
    <property type="protein sequence ID" value="SEI83346.1"/>
    <property type="molecule type" value="Genomic_DNA"/>
</dbReference>
<dbReference type="RefSeq" id="WP_090899386.1">
    <property type="nucleotide sequence ID" value="NZ_FNYO01000022.1"/>
</dbReference>
<evidence type="ECO:0000313" key="3">
    <source>
        <dbReference type="EMBL" id="SEI83346.1"/>
    </source>
</evidence>
<gene>
    <name evidence="3" type="ORF">SAMN04244579_02165</name>
</gene>
<name>A0A1H6TVV4_9GAMM</name>
<accession>A0A1H6TVV4</accession>